<proteinExistence type="predicted"/>
<dbReference type="EMBL" id="QUMO01000002">
    <property type="protein sequence ID" value="REF87894.1"/>
    <property type="molecule type" value="Genomic_DNA"/>
</dbReference>
<sequence>MSFETDIATAALRRDLALDLRAGYLKAREGSKRWQELDALHAREHARLLRAATPQEATDIARSAIAEIEAIAAADLADWQRELTDRRKLAEDARHFELRRQQRLAWAQRVGAPTITAINRVVERLEEARRGITGRSESEADIRAHLTDIGDALRSMAATIALESSASIARETAAEKAAAA</sequence>
<reference evidence="1 2" key="1">
    <citation type="submission" date="2018-08" db="EMBL/GenBank/DDBJ databases">
        <title>Genomic Encyclopedia of Type Strains, Phase IV (KMG-IV): sequencing the most valuable type-strain genomes for metagenomic binning, comparative biology and taxonomic classification.</title>
        <authorList>
            <person name="Goeker M."/>
        </authorList>
    </citation>
    <scope>NUCLEOTIDE SEQUENCE [LARGE SCALE GENOMIC DNA]</scope>
    <source>
        <strain evidence="1 2">BW863</strain>
    </source>
</reference>
<comment type="caution">
    <text evidence="1">The sequence shown here is derived from an EMBL/GenBank/DDBJ whole genome shotgun (WGS) entry which is preliminary data.</text>
</comment>
<dbReference type="AlphaFoldDB" id="A0A3D9YYQ5"/>
<organism evidence="1 2">
    <name type="scientific">Methylovirgula ligni</name>
    <dbReference type="NCBI Taxonomy" id="569860"/>
    <lineage>
        <taxon>Bacteria</taxon>
        <taxon>Pseudomonadati</taxon>
        <taxon>Pseudomonadota</taxon>
        <taxon>Alphaproteobacteria</taxon>
        <taxon>Hyphomicrobiales</taxon>
        <taxon>Beijerinckiaceae</taxon>
        <taxon>Methylovirgula</taxon>
    </lineage>
</organism>
<keyword evidence="2" id="KW-1185">Reference proteome</keyword>
<accession>A0A3D9YYQ5</accession>
<dbReference type="RefSeq" id="WP_115836035.1">
    <property type="nucleotide sequence ID" value="NZ_CP025086.1"/>
</dbReference>
<dbReference type="Proteomes" id="UP000256900">
    <property type="component" value="Unassembled WGS sequence"/>
</dbReference>
<gene>
    <name evidence="1" type="ORF">DES32_1531</name>
</gene>
<evidence type="ECO:0000313" key="1">
    <source>
        <dbReference type="EMBL" id="REF87894.1"/>
    </source>
</evidence>
<protein>
    <submittedName>
        <fullName evidence="1">Uncharacterized protein</fullName>
    </submittedName>
</protein>
<name>A0A3D9YYQ5_9HYPH</name>
<evidence type="ECO:0000313" key="2">
    <source>
        <dbReference type="Proteomes" id="UP000256900"/>
    </source>
</evidence>